<comment type="caution">
    <text evidence="1">The sequence shown here is derived from an EMBL/GenBank/DDBJ whole genome shotgun (WGS) entry which is preliminary data.</text>
</comment>
<accession>A0ABP9YJF7</accession>
<evidence type="ECO:0000313" key="1">
    <source>
        <dbReference type="EMBL" id="GAA5806991.1"/>
    </source>
</evidence>
<name>A0ABP9YJF7_9FUNG</name>
<keyword evidence="2" id="KW-1185">Reference proteome</keyword>
<dbReference type="Proteomes" id="UP001473302">
    <property type="component" value="Unassembled WGS sequence"/>
</dbReference>
<evidence type="ECO:0000313" key="2">
    <source>
        <dbReference type="Proteomes" id="UP001473302"/>
    </source>
</evidence>
<reference evidence="1 2" key="1">
    <citation type="submission" date="2024-04" db="EMBL/GenBank/DDBJ databases">
        <title>genome sequences of Mucor flavus KT1a and Helicostylum pulchrum KT1b strains isolated from the surface of a dry-aged beef.</title>
        <authorList>
            <person name="Toyotome T."/>
            <person name="Hosono M."/>
            <person name="Torimaru M."/>
            <person name="Fukuda K."/>
            <person name="Mikami N."/>
        </authorList>
    </citation>
    <scope>NUCLEOTIDE SEQUENCE [LARGE SCALE GENOMIC DNA]</scope>
    <source>
        <strain evidence="1 2">KT1a</strain>
    </source>
</reference>
<sequence length="69" mass="7593">MFGITANKSSGSSSSRNEDIEIDIISTINIPITPVIPVNIENDEHISNAYVEQDIDDELLKFIGEFGPE</sequence>
<protein>
    <submittedName>
        <fullName evidence="1">Uncharacterized protein</fullName>
    </submittedName>
</protein>
<gene>
    <name evidence="1" type="ORF">MFLAVUS_000340</name>
</gene>
<dbReference type="EMBL" id="BAABUK010000002">
    <property type="protein sequence ID" value="GAA5806991.1"/>
    <property type="molecule type" value="Genomic_DNA"/>
</dbReference>
<organism evidence="1 2">
    <name type="scientific">Mucor flavus</name>
    <dbReference type="NCBI Taxonomy" id="439312"/>
    <lineage>
        <taxon>Eukaryota</taxon>
        <taxon>Fungi</taxon>
        <taxon>Fungi incertae sedis</taxon>
        <taxon>Mucoromycota</taxon>
        <taxon>Mucoromycotina</taxon>
        <taxon>Mucoromycetes</taxon>
        <taxon>Mucorales</taxon>
        <taxon>Mucorineae</taxon>
        <taxon>Mucoraceae</taxon>
        <taxon>Mucor</taxon>
    </lineage>
</organism>
<proteinExistence type="predicted"/>